<dbReference type="RefSeq" id="XP_020181685.2">
    <property type="nucleotide sequence ID" value="XM_020326096.4"/>
</dbReference>
<feature type="region of interest" description="Disordered" evidence="1">
    <location>
        <begin position="1"/>
        <end position="32"/>
    </location>
</feature>
<evidence type="ECO:0000313" key="3">
    <source>
        <dbReference type="EnsemblPlants" id="AET7Gv21236100.1"/>
    </source>
</evidence>
<dbReference type="OrthoDB" id="10009287at2759"/>
<feature type="region of interest" description="Disordered" evidence="1">
    <location>
        <begin position="962"/>
        <end position="985"/>
    </location>
</feature>
<dbReference type="EnsemblPlants" id="AET7Gv21236100.1">
    <property type="protein sequence ID" value="AET7Gv21236100.1"/>
    <property type="gene ID" value="AET7Gv21236100"/>
</dbReference>
<reference evidence="4" key="1">
    <citation type="journal article" date="2014" name="Science">
        <title>Ancient hybridizations among the ancestral genomes of bread wheat.</title>
        <authorList>
            <consortium name="International Wheat Genome Sequencing Consortium,"/>
            <person name="Marcussen T."/>
            <person name="Sandve S.R."/>
            <person name="Heier L."/>
            <person name="Spannagl M."/>
            <person name="Pfeifer M."/>
            <person name="Jakobsen K.S."/>
            <person name="Wulff B.B."/>
            <person name="Steuernagel B."/>
            <person name="Mayer K.F."/>
            <person name="Olsen O.A."/>
        </authorList>
    </citation>
    <scope>NUCLEOTIDE SEQUENCE [LARGE SCALE GENOMIC DNA]</scope>
    <source>
        <strain evidence="4">cv. AL8/78</strain>
    </source>
</reference>
<feature type="region of interest" description="Disordered" evidence="1">
    <location>
        <begin position="476"/>
        <end position="508"/>
    </location>
</feature>
<reference evidence="3" key="5">
    <citation type="journal article" date="2021" name="G3 (Bethesda)">
        <title>Aegilops tauschii genome assembly Aet v5.0 features greater sequence contiguity and improved annotation.</title>
        <authorList>
            <person name="Wang L."/>
            <person name="Zhu T."/>
            <person name="Rodriguez J.C."/>
            <person name="Deal K.R."/>
            <person name="Dubcovsky J."/>
            <person name="McGuire P.E."/>
            <person name="Lux T."/>
            <person name="Spannagl M."/>
            <person name="Mayer K.F.X."/>
            <person name="Baldrich P."/>
            <person name="Meyers B.C."/>
            <person name="Huo N."/>
            <person name="Gu Y.Q."/>
            <person name="Zhou H."/>
            <person name="Devos K.M."/>
            <person name="Bennetzen J.L."/>
            <person name="Unver T."/>
            <person name="Budak H."/>
            <person name="Gulick P.J."/>
            <person name="Galiba G."/>
            <person name="Kalapos B."/>
            <person name="Nelson D.R."/>
            <person name="Li P."/>
            <person name="You F.M."/>
            <person name="Luo M.C."/>
            <person name="Dvorak J."/>
        </authorList>
    </citation>
    <scope>NUCLEOTIDE SEQUENCE [LARGE SCALE GENOMIC DNA]</scope>
    <source>
        <strain evidence="3">cv. AL8/78</strain>
    </source>
</reference>
<dbReference type="PANTHER" id="PTHR47487:SF8">
    <property type="entry name" value="OS08G0270900 PROTEIN"/>
    <property type="match status" value="1"/>
</dbReference>
<feature type="region of interest" description="Disordered" evidence="1">
    <location>
        <begin position="1326"/>
        <end position="1346"/>
    </location>
</feature>
<feature type="compositionally biased region" description="Polar residues" evidence="1">
    <location>
        <begin position="485"/>
        <end position="495"/>
    </location>
</feature>
<dbReference type="GeneID" id="109767334"/>
<evidence type="ECO:0000313" key="4">
    <source>
        <dbReference type="Proteomes" id="UP000015105"/>
    </source>
</evidence>
<protein>
    <recommendedName>
        <fullName evidence="2">U1-type domain-containing protein</fullName>
    </recommendedName>
</protein>
<feature type="domain" description="U1-type" evidence="2">
    <location>
        <begin position="1158"/>
        <end position="1191"/>
    </location>
</feature>
<dbReference type="Gramene" id="AET7Gv21236100.5">
    <property type="protein sequence ID" value="AET7Gv21236100.5"/>
    <property type="gene ID" value="AET7Gv21236100"/>
</dbReference>
<organism evidence="3 4">
    <name type="scientific">Aegilops tauschii subsp. strangulata</name>
    <name type="common">Goatgrass</name>
    <dbReference type="NCBI Taxonomy" id="200361"/>
    <lineage>
        <taxon>Eukaryota</taxon>
        <taxon>Viridiplantae</taxon>
        <taxon>Streptophyta</taxon>
        <taxon>Embryophyta</taxon>
        <taxon>Tracheophyta</taxon>
        <taxon>Spermatophyta</taxon>
        <taxon>Magnoliopsida</taxon>
        <taxon>Liliopsida</taxon>
        <taxon>Poales</taxon>
        <taxon>Poaceae</taxon>
        <taxon>BOP clade</taxon>
        <taxon>Pooideae</taxon>
        <taxon>Triticodae</taxon>
        <taxon>Triticeae</taxon>
        <taxon>Triticinae</taxon>
        <taxon>Aegilops</taxon>
    </lineage>
</organism>
<dbReference type="GO" id="GO:0003676">
    <property type="term" value="F:nucleic acid binding"/>
    <property type="evidence" value="ECO:0007669"/>
    <property type="project" value="InterPro"/>
</dbReference>
<dbReference type="InterPro" id="IPR013087">
    <property type="entry name" value="Znf_C2H2_type"/>
</dbReference>
<name>A0A453T4K6_AEGTS</name>
<feature type="domain" description="U1-type" evidence="2">
    <location>
        <begin position="1077"/>
        <end position="1111"/>
    </location>
</feature>
<dbReference type="GO" id="GO:0008270">
    <property type="term" value="F:zinc ion binding"/>
    <property type="evidence" value="ECO:0007669"/>
    <property type="project" value="InterPro"/>
</dbReference>
<proteinExistence type="predicted"/>
<dbReference type="Pfam" id="PF12874">
    <property type="entry name" value="zf-met"/>
    <property type="match status" value="4"/>
</dbReference>
<dbReference type="Gene3D" id="3.30.160.60">
    <property type="entry name" value="Classic Zinc Finger"/>
    <property type="match status" value="3"/>
</dbReference>
<reference evidence="4" key="2">
    <citation type="journal article" date="2017" name="Nat. Plants">
        <title>The Aegilops tauschii genome reveals multiple impacts of transposons.</title>
        <authorList>
            <person name="Zhao G."/>
            <person name="Zou C."/>
            <person name="Li K."/>
            <person name="Wang K."/>
            <person name="Li T."/>
            <person name="Gao L."/>
            <person name="Zhang X."/>
            <person name="Wang H."/>
            <person name="Yang Z."/>
            <person name="Liu X."/>
            <person name="Jiang W."/>
            <person name="Mao L."/>
            <person name="Kong X."/>
            <person name="Jiao Y."/>
            <person name="Jia J."/>
        </authorList>
    </citation>
    <scope>NUCLEOTIDE SEQUENCE [LARGE SCALE GENOMIC DNA]</scope>
    <source>
        <strain evidence="4">cv. AL8/78</strain>
    </source>
</reference>
<dbReference type="SUPFAM" id="SSF57667">
    <property type="entry name" value="beta-beta-alpha zinc fingers"/>
    <property type="match status" value="3"/>
</dbReference>
<dbReference type="InterPro" id="IPR003604">
    <property type="entry name" value="Matrin/U1-like-C_Znf_C2H2"/>
</dbReference>
<feature type="domain" description="U1-type" evidence="2">
    <location>
        <begin position="844"/>
        <end position="877"/>
    </location>
</feature>
<dbReference type="STRING" id="200361.A0A453T4K6"/>
<dbReference type="EnsemblPlants" id="AET7Gv21236100.5">
    <property type="protein sequence ID" value="AET7Gv21236100.5"/>
    <property type="gene ID" value="AET7Gv21236100"/>
</dbReference>
<accession>A0A453T4K6</accession>
<reference evidence="3" key="4">
    <citation type="submission" date="2019-03" db="UniProtKB">
        <authorList>
            <consortium name="EnsemblPlants"/>
        </authorList>
    </citation>
    <scope>IDENTIFICATION</scope>
</reference>
<dbReference type="InterPro" id="IPR036236">
    <property type="entry name" value="Znf_C2H2_sf"/>
</dbReference>
<feature type="domain" description="U1-type" evidence="2">
    <location>
        <begin position="519"/>
        <end position="553"/>
    </location>
</feature>
<dbReference type="Proteomes" id="UP000015105">
    <property type="component" value="Chromosome 7D"/>
</dbReference>
<dbReference type="PANTHER" id="PTHR47487">
    <property type="entry name" value="OS06G0651300 PROTEIN-RELATED"/>
    <property type="match status" value="1"/>
</dbReference>
<evidence type="ECO:0000259" key="2">
    <source>
        <dbReference type="SMART" id="SM00451"/>
    </source>
</evidence>
<sequence>MDFRFGAGDRGPPGYTSSVPGPLPPPLEWQAPPRELVIREQVTRRLTEEWAKGDPAFARDLNRGFGPDPFFAPDRFMPPPPHAPMPMPMHPLPHAPPPVPFEEFGGWQGFGPPRLHVHAGFGERTRFLFGARWGSTPRPDPKHKLKLLEVEPSGRPEALSPKVPMMKSKADANAATIVPKKVQKLAEDWSCAPPYQVSAPSESGLNEHLGGREHKAKLAQCGVSKATKGNKSCLQTTTGNVNNTDPCDAPKKICMLVDSATCEAGLNEDLGGRKHEAKLVQCGVSKAIKDDKNCLQMTTGNENNTDPCDAPKEICMLVDGEMHEVVWKNNYLWCDRCRVRCDSKVIMAGHLRSKNHSKLNKVWTSIKAVRTNTDTKEGLPSCGSQVSTNSPTEIPAVIEGDINMTTGVDESGPVENAVQKEIHPRSKKHSKLNEVWTSIKAVRTNTDTKKQIHTRSKKQGKLNNVWTSIKAARTNTDTKEGLPSCGSQALSSNPKVPTMKRKTDANAATTVPKKVQKLAKDWSCALCQVSAPCEAALNEHLGGRKHKAKLAQCGVSKAIKDDKNCLQTPTGNENSTDPCDAPRKICMLVDGATCEAGLNEHLGGSKHKAKLAQCGVSKAIKDDKNCLQTPTGNENSTDPCDAPRKICMLVDGATCEAGLNDHLGGRKHKAKLAQCGVSKTIKDDKNCLQTTTGNENSTDPCDAPKKMCMLVDGAPSEGGLNEHLGGRKHKAKLAQCGVSKAIKDDKNCLQATTGNENSTDPCDAPKKICMLVDGATCEAGLTEHLGGRNIKAKLAQCGASKAIKDDKNSLHTTTGNKNSTDPCDAPKKIFLLIDGEMHEVVQKNKHLWCDRCRVRCYSNATMAGHLRSKKHSKLNKVWTSIKAVRTNTDTKEGLPSCGSQVNTNGSTEIPAVIEGDINMTTKVDESGPVENPVQKEIHLRSKKHSKLNNVWTSIKAVRTNTETKEGLPSCGSQVNTNGSTESPAVIEGGINTTTEVDESGPVENPVQKEIHLRSKKYSKLDKVWTSIKAVRTNTDSKEGLLSCGSQALSSNPKVPMVKRKADANAATTVPKKVQKPTKDWSCALCLVSRQCEAALNAHLGGTKHKAKLAQCGVSKTIKDGKNCSQTTTGNENSTDPCDAPKKICMLVDSAMHEVVRKDNYLWCDHCRVSCDNYATMACHLRCKKQSKLTKVCSSIKAVRTNTNTKEGLPSFGSQVNTNGSTEIPAVIEGDINMTTAVDESGPVENPVGKEMTRMATIKAVRTNTDTKEGLLSSCGSRVNTNGSIEIPAIIEGDINMTTAVYESGPVENPVRKVFTRMATIKAVRTNTGTKESLPSSCGSQVNTNGSTEIPAVIEGDINMTTAVDESGPVENPVQKEIQRMATIWAMFSC</sequence>
<evidence type="ECO:0000256" key="1">
    <source>
        <dbReference type="SAM" id="MobiDB-lite"/>
    </source>
</evidence>
<dbReference type="Gramene" id="AET7Gv21236100.1">
    <property type="protein sequence ID" value="AET7Gv21236100.1"/>
    <property type="gene ID" value="AET7Gv21236100"/>
</dbReference>
<keyword evidence="4" id="KW-1185">Reference proteome</keyword>
<dbReference type="SMART" id="SM00451">
    <property type="entry name" value="ZnF_U1"/>
    <property type="match status" value="5"/>
</dbReference>
<feature type="compositionally biased region" description="Polar residues" evidence="1">
    <location>
        <begin position="970"/>
        <end position="982"/>
    </location>
</feature>
<dbReference type="KEGG" id="ats:109767334"/>
<reference evidence="3" key="3">
    <citation type="journal article" date="2017" name="Nature">
        <title>Genome sequence of the progenitor of the wheat D genome Aegilops tauschii.</title>
        <authorList>
            <person name="Luo M.C."/>
            <person name="Gu Y.Q."/>
            <person name="Puiu D."/>
            <person name="Wang H."/>
            <person name="Twardziok S.O."/>
            <person name="Deal K.R."/>
            <person name="Huo N."/>
            <person name="Zhu T."/>
            <person name="Wang L."/>
            <person name="Wang Y."/>
            <person name="McGuire P.E."/>
            <person name="Liu S."/>
            <person name="Long H."/>
            <person name="Ramasamy R.K."/>
            <person name="Rodriguez J.C."/>
            <person name="Van S.L."/>
            <person name="Yuan L."/>
            <person name="Wang Z."/>
            <person name="Xia Z."/>
            <person name="Xiao L."/>
            <person name="Anderson O.D."/>
            <person name="Ouyang S."/>
            <person name="Liang Y."/>
            <person name="Zimin A.V."/>
            <person name="Pertea G."/>
            <person name="Qi P."/>
            <person name="Bennetzen J.L."/>
            <person name="Dai X."/>
            <person name="Dawson M.W."/>
            <person name="Muller H.G."/>
            <person name="Kugler K."/>
            <person name="Rivarola-Duarte L."/>
            <person name="Spannagl M."/>
            <person name="Mayer K.F.X."/>
            <person name="Lu F.H."/>
            <person name="Bevan M.W."/>
            <person name="Leroy P."/>
            <person name="Li P."/>
            <person name="You F.M."/>
            <person name="Sun Q."/>
            <person name="Liu Z."/>
            <person name="Lyons E."/>
            <person name="Wicker T."/>
            <person name="Salzberg S.L."/>
            <person name="Devos K.M."/>
            <person name="Dvorak J."/>
        </authorList>
    </citation>
    <scope>NUCLEOTIDE SEQUENCE [LARGE SCALE GENOMIC DNA]</scope>
    <source>
        <strain evidence="3">cv. AL8/78</strain>
    </source>
</reference>
<feature type="domain" description="U1-type" evidence="2">
    <location>
        <begin position="329"/>
        <end position="362"/>
    </location>
</feature>